<dbReference type="KEGG" id="ipc:IPA_08780"/>
<dbReference type="GO" id="GO:0003735">
    <property type="term" value="F:structural constituent of ribosome"/>
    <property type="evidence" value="ECO:0007669"/>
    <property type="project" value="InterPro"/>
</dbReference>
<dbReference type="InterPro" id="IPR000077">
    <property type="entry name" value="Ribosomal_eL39"/>
</dbReference>
<dbReference type="NCBIfam" id="NF002316">
    <property type="entry name" value="PRK01242.1"/>
    <property type="match status" value="1"/>
</dbReference>
<evidence type="ECO:0000313" key="6">
    <source>
        <dbReference type="EMBL" id="UXD21852.1"/>
    </source>
</evidence>
<dbReference type="SUPFAM" id="SSF48662">
    <property type="entry name" value="Ribosomal protein L39e"/>
    <property type="match status" value="1"/>
</dbReference>
<keyword evidence="7" id="KW-1185">Reference proteome</keyword>
<comment type="similarity">
    <text evidence="1 5">Belongs to the eukaryotic ribosomal protein eL39 family.</text>
</comment>
<gene>
    <name evidence="5" type="primary">rpl39e</name>
    <name evidence="6" type="ORF">IPA_08780</name>
</gene>
<keyword evidence="3 5" id="KW-0687">Ribonucleoprotein</keyword>
<dbReference type="GO" id="GO:1990904">
    <property type="term" value="C:ribonucleoprotein complex"/>
    <property type="evidence" value="ECO:0007669"/>
    <property type="project" value="UniProtKB-KW"/>
</dbReference>
<name>A0A977KA37_9CREN</name>
<protein>
    <recommendedName>
        <fullName evidence="4 5">Large ribosomal subunit protein eL39</fullName>
    </recommendedName>
</protein>
<reference evidence="6" key="1">
    <citation type="submission" date="2013-11" db="EMBL/GenBank/DDBJ databases">
        <title>Comparative genomics of Ignicoccus.</title>
        <authorList>
            <person name="Podar M."/>
        </authorList>
    </citation>
    <scope>NUCLEOTIDE SEQUENCE</scope>
    <source>
        <strain evidence="6">DSM 13166</strain>
    </source>
</reference>
<keyword evidence="2 5" id="KW-0689">Ribosomal protein</keyword>
<dbReference type="AlphaFoldDB" id="A0A977KA37"/>
<dbReference type="GO" id="GO:0005840">
    <property type="term" value="C:ribosome"/>
    <property type="evidence" value="ECO:0007669"/>
    <property type="project" value="UniProtKB-KW"/>
</dbReference>
<evidence type="ECO:0000256" key="4">
    <source>
        <dbReference type="ARBA" id="ARBA00035234"/>
    </source>
</evidence>
<proteinExistence type="inferred from homology"/>
<dbReference type="InterPro" id="IPR023626">
    <property type="entry name" value="Ribosomal_eL39_dom_sf"/>
</dbReference>
<sequence>MVGMAHYKHVAKKIRLAKKTKQNRALPAWVILKTRRRVERNPMRRYWRRQKIKNV</sequence>
<dbReference type="FunFam" id="1.10.1620.10:FF:000001">
    <property type="entry name" value="60S ribosomal protein-like L39"/>
    <property type="match status" value="1"/>
</dbReference>
<dbReference type="Gene3D" id="1.10.1620.10">
    <property type="entry name" value="Ribosomal protein L39e"/>
    <property type="match status" value="1"/>
</dbReference>
<organism evidence="6 7">
    <name type="scientific">Ignicoccus pacificus DSM 13166</name>
    <dbReference type="NCBI Taxonomy" id="940294"/>
    <lineage>
        <taxon>Archaea</taxon>
        <taxon>Thermoproteota</taxon>
        <taxon>Thermoprotei</taxon>
        <taxon>Desulfurococcales</taxon>
        <taxon>Desulfurococcaceae</taxon>
        <taxon>Ignicoccus</taxon>
    </lineage>
</organism>
<evidence type="ECO:0000256" key="2">
    <source>
        <dbReference type="ARBA" id="ARBA00022980"/>
    </source>
</evidence>
<dbReference type="PROSITE" id="PS00051">
    <property type="entry name" value="RIBOSOMAL_L39E"/>
    <property type="match status" value="1"/>
</dbReference>
<dbReference type="Proteomes" id="UP001063698">
    <property type="component" value="Chromosome"/>
</dbReference>
<dbReference type="Pfam" id="PF00832">
    <property type="entry name" value="Ribosomal_L39"/>
    <property type="match status" value="1"/>
</dbReference>
<evidence type="ECO:0000256" key="1">
    <source>
        <dbReference type="ARBA" id="ARBA00009339"/>
    </source>
</evidence>
<evidence type="ECO:0000313" key="7">
    <source>
        <dbReference type="Proteomes" id="UP001063698"/>
    </source>
</evidence>
<dbReference type="HAMAP" id="MF_00629">
    <property type="entry name" value="Ribosomal_eL39"/>
    <property type="match status" value="1"/>
</dbReference>
<dbReference type="GO" id="GO:0006412">
    <property type="term" value="P:translation"/>
    <property type="evidence" value="ECO:0007669"/>
    <property type="project" value="UniProtKB-UniRule"/>
</dbReference>
<accession>A0A977KA37</accession>
<dbReference type="EMBL" id="CP006868">
    <property type="protein sequence ID" value="UXD21852.1"/>
    <property type="molecule type" value="Genomic_DNA"/>
</dbReference>
<dbReference type="InterPro" id="IPR020083">
    <property type="entry name" value="Ribosomal_eL39_CS"/>
</dbReference>
<evidence type="ECO:0000256" key="5">
    <source>
        <dbReference type="HAMAP-Rule" id="MF_00629"/>
    </source>
</evidence>
<evidence type="ECO:0000256" key="3">
    <source>
        <dbReference type="ARBA" id="ARBA00023274"/>
    </source>
</evidence>